<evidence type="ECO:0000256" key="3">
    <source>
        <dbReference type="ARBA" id="ARBA00022475"/>
    </source>
</evidence>
<feature type="transmembrane region" description="Helical" evidence="7">
    <location>
        <begin position="320"/>
        <end position="339"/>
    </location>
</feature>
<dbReference type="SUPFAM" id="SSF103473">
    <property type="entry name" value="MFS general substrate transporter"/>
    <property type="match status" value="1"/>
</dbReference>
<dbReference type="InterPro" id="IPR010290">
    <property type="entry name" value="TM_effector"/>
</dbReference>
<feature type="transmembrane region" description="Helical" evidence="7">
    <location>
        <begin position="407"/>
        <end position="429"/>
    </location>
</feature>
<evidence type="ECO:0000256" key="6">
    <source>
        <dbReference type="ARBA" id="ARBA00023136"/>
    </source>
</evidence>
<feature type="transmembrane region" description="Helical" evidence="7">
    <location>
        <begin position="184"/>
        <end position="204"/>
    </location>
</feature>
<dbReference type="Proteomes" id="UP000005387">
    <property type="component" value="Unassembled WGS sequence"/>
</dbReference>
<dbReference type="STRING" id="717606.PaecuDRAFT_1663"/>
<sequence>METMQALERRDAVLAGGDRPLWRNRPFVSILTGNLVAVFGDCFSGIALSLWVLQTTGSAKRMAFILVSYTLISVLFGSIAGTVADRMSRRKLMLLSDLSRGVVACVLALFMYAFHLPFAAILALICISAFAGLFQGPSFHASITKLAGKGRIEQATSAVYLTDNIARISGLALAGVAVATFGGVWAMVFNAATFFFSALCVILAGPFQSTPDEPATSAGPFQSAEEAPGSAKEKKSLWTELKLGLAYIRKDPLTRSIVILNPLIILLFMSSLMLIQVVAIKEWKAGPIAFGLIEMCVPLGYLIGAGIIMALGSKLGRKGWWVFTGVVTLGPVYVIIAMLSNAVSALPLILLGGMLFAFCSMMMQIILRSEVPNDMQGRVYGTLGSITGVAPSIGLLLSSALADVFGAHVVLGAQGLCLLLVGIAAIIWLKPIRRY</sequence>
<dbReference type="eggNOG" id="COG2211">
    <property type="taxonomic scope" value="Bacteria"/>
</dbReference>
<keyword evidence="5 7" id="KW-1133">Transmembrane helix</keyword>
<dbReference type="EMBL" id="AEDD01000004">
    <property type="protein sequence ID" value="EFM11217.1"/>
    <property type="molecule type" value="Genomic_DNA"/>
</dbReference>
<dbReference type="InterPro" id="IPR020846">
    <property type="entry name" value="MFS_dom"/>
</dbReference>
<dbReference type="CDD" id="cd06173">
    <property type="entry name" value="MFS_MefA_like"/>
    <property type="match status" value="1"/>
</dbReference>
<accession>E0I7R2</accession>
<dbReference type="PROSITE" id="PS50850">
    <property type="entry name" value="MFS"/>
    <property type="match status" value="1"/>
</dbReference>
<evidence type="ECO:0000313" key="9">
    <source>
        <dbReference type="EMBL" id="EFM11217.1"/>
    </source>
</evidence>
<keyword evidence="4 7" id="KW-0812">Transmembrane</keyword>
<feature type="transmembrane region" description="Helical" evidence="7">
    <location>
        <begin position="257"/>
        <end position="279"/>
    </location>
</feature>
<dbReference type="OrthoDB" id="9775268at2"/>
<evidence type="ECO:0000256" key="2">
    <source>
        <dbReference type="ARBA" id="ARBA00022448"/>
    </source>
</evidence>
<evidence type="ECO:0000256" key="4">
    <source>
        <dbReference type="ARBA" id="ARBA00022692"/>
    </source>
</evidence>
<dbReference type="GO" id="GO:0005886">
    <property type="term" value="C:plasma membrane"/>
    <property type="evidence" value="ECO:0007669"/>
    <property type="project" value="UniProtKB-SubCell"/>
</dbReference>
<dbReference type="GO" id="GO:0022857">
    <property type="term" value="F:transmembrane transporter activity"/>
    <property type="evidence" value="ECO:0007669"/>
    <property type="project" value="InterPro"/>
</dbReference>
<reference evidence="9 10" key="1">
    <citation type="submission" date="2010-07" db="EMBL/GenBank/DDBJ databases">
        <title>The draft genome of Paenibacillus curdlanolyticus YK9.</title>
        <authorList>
            <consortium name="US DOE Joint Genome Institute (JGI-PGF)"/>
            <person name="Lucas S."/>
            <person name="Copeland A."/>
            <person name="Lapidus A."/>
            <person name="Cheng J.-F."/>
            <person name="Bruce D."/>
            <person name="Goodwin L."/>
            <person name="Pitluck S."/>
            <person name="Land M.L."/>
            <person name="Hauser L."/>
            <person name="Chang Y.-J."/>
            <person name="Jeffries C."/>
            <person name="Anderson I.J."/>
            <person name="Johnson E."/>
            <person name="Loganathan U."/>
            <person name="Mulhopadhyay B."/>
            <person name="Kyrpides N."/>
            <person name="Woyke T.J."/>
        </authorList>
    </citation>
    <scope>NUCLEOTIDE SEQUENCE [LARGE SCALE GENOMIC DNA]</scope>
    <source>
        <strain evidence="9 10">YK9</strain>
    </source>
</reference>
<gene>
    <name evidence="9" type="ORF">PaecuDRAFT_1663</name>
</gene>
<evidence type="ECO:0000313" key="10">
    <source>
        <dbReference type="Proteomes" id="UP000005387"/>
    </source>
</evidence>
<evidence type="ECO:0000256" key="1">
    <source>
        <dbReference type="ARBA" id="ARBA00004651"/>
    </source>
</evidence>
<dbReference type="PANTHER" id="PTHR23513:SF6">
    <property type="entry name" value="MAJOR FACILITATOR SUPERFAMILY ASSOCIATED DOMAIN-CONTAINING PROTEIN"/>
    <property type="match status" value="1"/>
</dbReference>
<evidence type="ECO:0000256" key="5">
    <source>
        <dbReference type="ARBA" id="ARBA00022989"/>
    </source>
</evidence>
<evidence type="ECO:0000256" key="7">
    <source>
        <dbReference type="SAM" id="Phobius"/>
    </source>
</evidence>
<comment type="subcellular location">
    <subcellularLocation>
        <location evidence="1">Cell membrane</location>
        <topology evidence="1">Multi-pass membrane protein</topology>
    </subcellularLocation>
</comment>
<dbReference type="Pfam" id="PF05977">
    <property type="entry name" value="MFS_3"/>
    <property type="match status" value="1"/>
</dbReference>
<keyword evidence="6 7" id="KW-0472">Membrane</keyword>
<organism evidence="9 10">
    <name type="scientific">Paenibacillus curdlanolyticus YK9</name>
    <dbReference type="NCBI Taxonomy" id="717606"/>
    <lineage>
        <taxon>Bacteria</taxon>
        <taxon>Bacillati</taxon>
        <taxon>Bacillota</taxon>
        <taxon>Bacilli</taxon>
        <taxon>Bacillales</taxon>
        <taxon>Paenibacillaceae</taxon>
        <taxon>Paenibacillus</taxon>
    </lineage>
</organism>
<keyword evidence="3" id="KW-1003">Cell membrane</keyword>
<feature type="transmembrane region" description="Helical" evidence="7">
    <location>
        <begin position="62"/>
        <end position="80"/>
    </location>
</feature>
<feature type="transmembrane region" description="Helical" evidence="7">
    <location>
        <begin position="379"/>
        <end position="401"/>
    </location>
</feature>
<feature type="transmembrane region" description="Helical" evidence="7">
    <location>
        <begin position="345"/>
        <end position="367"/>
    </location>
</feature>
<dbReference type="RefSeq" id="WP_006037674.1">
    <property type="nucleotide sequence ID" value="NZ_AEDD01000004.1"/>
</dbReference>
<protein>
    <submittedName>
        <fullName evidence="9">Major facilitator superfamily MFS_1</fullName>
    </submittedName>
</protein>
<name>E0I7R2_9BACL</name>
<evidence type="ECO:0000259" key="8">
    <source>
        <dbReference type="PROSITE" id="PS50850"/>
    </source>
</evidence>
<dbReference type="PANTHER" id="PTHR23513">
    <property type="entry name" value="INTEGRAL MEMBRANE EFFLUX PROTEIN-RELATED"/>
    <property type="match status" value="1"/>
</dbReference>
<proteinExistence type="predicted"/>
<dbReference type="Gene3D" id="1.20.1250.20">
    <property type="entry name" value="MFS general substrate transporter like domains"/>
    <property type="match status" value="1"/>
</dbReference>
<feature type="domain" description="Major facilitator superfamily (MFS) profile" evidence="8">
    <location>
        <begin position="26"/>
        <end position="433"/>
    </location>
</feature>
<dbReference type="InterPro" id="IPR036259">
    <property type="entry name" value="MFS_trans_sf"/>
</dbReference>
<dbReference type="AlphaFoldDB" id="E0I7R2"/>
<keyword evidence="10" id="KW-1185">Reference proteome</keyword>
<keyword evidence="2" id="KW-0813">Transport</keyword>
<feature type="transmembrane region" description="Helical" evidence="7">
    <location>
        <begin position="27"/>
        <end position="50"/>
    </location>
</feature>
<feature type="transmembrane region" description="Helical" evidence="7">
    <location>
        <begin position="285"/>
        <end position="308"/>
    </location>
</feature>